<dbReference type="InterPro" id="IPR029033">
    <property type="entry name" value="His_PPase_superfam"/>
</dbReference>
<gene>
    <name evidence="1" type="ORF">ACFPFU_23570</name>
</gene>
<dbReference type="SMART" id="SM00855">
    <property type="entry name" value="PGAM"/>
    <property type="match status" value="1"/>
</dbReference>
<dbReference type="RefSeq" id="WP_377068807.1">
    <property type="nucleotide sequence ID" value="NZ_JBHSJJ010000021.1"/>
</dbReference>
<dbReference type="SUPFAM" id="SSF53254">
    <property type="entry name" value="Phosphoglycerate mutase-like"/>
    <property type="match status" value="1"/>
</dbReference>
<dbReference type="Pfam" id="PF00300">
    <property type="entry name" value="His_Phos_1"/>
    <property type="match status" value="1"/>
</dbReference>
<evidence type="ECO:0000313" key="1">
    <source>
        <dbReference type="EMBL" id="MFC4874703.1"/>
    </source>
</evidence>
<protein>
    <submittedName>
        <fullName evidence="1">Histidine phosphatase family protein</fullName>
    </submittedName>
</protein>
<dbReference type="InterPro" id="IPR013078">
    <property type="entry name" value="His_Pase_superF_clade-1"/>
</dbReference>
<evidence type="ECO:0000313" key="2">
    <source>
        <dbReference type="Proteomes" id="UP001595818"/>
    </source>
</evidence>
<keyword evidence="2" id="KW-1185">Reference proteome</keyword>
<dbReference type="PIRSF" id="PIRSF000709">
    <property type="entry name" value="6PFK_2-Ptase"/>
    <property type="match status" value="1"/>
</dbReference>
<organism evidence="1 2">
    <name type="scientific">Negadavirga shengliensis</name>
    <dbReference type="NCBI Taxonomy" id="1389218"/>
    <lineage>
        <taxon>Bacteria</taxon>
        <taxon>Pseudomonadati</taxon>
        <taxon>Bacteroidota</taxon>
        <taxon>Cytophagia</taxon>
        <taxon>Cytophagales</taxon>
        <taxon>Cyclobacteriaceae</taxon>
        <taxon>Negadavirga</taxon>
    </lineage>
</organism>
<proteinExistence type="predicted"/>
<dbReference type="Proteomes" id="UP001595818">
    <property type="component" value="Unassembled WGS sequence"/>
</dbReference>
<comment type="caution">
    <text evidence="1">The sequence shown here is derived from an EMBL/GenBank/DDBJ whole genome shotgun (WGS) entry which is preliminary data.</text>
</comment>
<reference evidence="2" key="1">
    <citation type="journal article" date="2019" name="Int. J. Syst. Evol. Microbiol.">
        <title>The Global Catalogue of Microorganisms (GCM) 10K type strain sequencing project: providing services to taxonomists for standard genome sequencing and annotation.</title>
        <authorList>
            <consortium name="The Broad Institute Genomics Platform"/>
            <consortium name="The Broad Institute Genome Sequencing Center for Infectious Disease"/>
            <person name="Wu L."/>
            <person name="Ma J."/>
        </authorList>
    </citation>
    <scope>NUCLEOTIDE SEQUENCE [LARGE SCALE GENOMIC DNA]</scope>
    <source>
        <strain evidence="2">CGMCC 4.7466</strain>
    </source>
</reference>
<dbReference type="PANTHER" id="PTHR48100">
    <property type="entry name" value="BROAD-SPECIFICITY PHOSPHATASE YOR283W-RELATED"/>
    <property type="match status" value="1"/>
</dbReference>
<name>A0ABV9T8C6_9BACT</name>
<dbReference type="Gene3D" id="3.40.50.1240">
    <property type="entry name" value="Phosphoglycerate mutase-like"/>
    <property type="match status" value="1"/>
</dbReference>
<dbReference type="PROSITE" id="PS00175">
    <property type="entry name" value="PG_MUTASE"/>
    <property type="match status" value="1"/>
</dbReference>
<dbReference type="EMBL" id="JBHSJJ010000021">
    <property type="protein sequence ID" value="MFC4874703.1"/>
    <property type="molecule type" value="Genomic_DNA"/>
</dbReference>
<dbReference type="InterPro" id="IPR050275">
    <property type="entry name" value="PGM_Phosphatase"/>
</dbReference>
<dbReference type="InterPro" id="IPR001345">
    <property type="entry name" value="PG/BPGM_mutase_AS"/>
</dbReference>
<sequence>MADLKIFLLRHGETTFNADGNRYCGRTDAALTDKGKNQAKQLSGMLKKIKFDGVYASPLMRAAETAGMVSPEAEVQTDDRLIEVDFGMWEGKTREEFVAEDPDLWAKWSSAPDDIRAGGTGETAREVVLRVADFFSGIREKHTSGNILVVAHNTVNRLFLCWNLGMELKNYRRIVQENCALTLVNWNDKEGFSLMKLNYRGEYPE</sequence>
<dbReference type="CDD" id="cd07067">
    <property type="entry name" value="HP_PGM_like"/>
    <property type="match status" value="1"/>
</dbReference>
<accession>A0ABV9T8C6</accession>